<evidence type="ECO:0000256" key="3">
    <source>
        <dbReference type="ARBA" id="ARBA00022723"/>
    </source>
</evidence>
<dbReference type="PANTHER" id="PTHR45873">
    <property type="entry name" value="DNA POLYMERASE ETA"/>
    <property type="match status" value="1"/>
</dbReference>
<evidence type="ECO:0000256" key="2">
    <source>
        <dbReference type="ARBA" id="ARBA00022679"/>
    </source>
</evidence>
<dbReference type="InterPro" id="IPR036775">
    <property type="entry name" value="DNA_pol_Y-fam_lit_finger_sf"/>
</dbReference>
<dbReference type="GO" id="GO:0009314">
    <property type="term" value="P:response to radiation"/>
    <property type="evidence" value="ECO:0007669"/>
    <property type="project" value="TreeGrafter"/>
</dbReference>
<dbReference type="Proteomes" id="UP000245207">
    <property type="component" value="Unassembled WGS sequence"/>
</dbReference>
<reference evidence="7 8" key="1">
    <citation type="journal article" date="2018" name="Mol. Plant">
        <title>The genome of Artemisia annua provides insight into the evolution of Asteraceae family and artemisinin biosynthesis.</title>
        <authorList>
            <person name="Shen Q."/>
            <person name="Zhang L."/>
            <person name="Liao Z."/>
            <person name="Wang S."/>
            <person name="Yan T."/>
            <person name="Shi P."/>
            <person name="Liu M."/>
            <person name="Fu X."/>
            <person name="Pan Q."/>
            <person name="Wang Y."/>
            <person name="Lv Z."/>
            <person name="Lu X."/>
            <person name="Zhang F."/>
            <person name="Jiang W."/>
            <person name="Ma Y."/>
            <person name="Chen M."/>
            <person name="Hao X."/>
            <person name="Li L."/>
            <person name="Tang Y."/>
            <person name="Lv G."/>
            <person name="Zhou Y."/>
            <person name="Sun X."/>
            <person name="Brodelius P.E."/>
            <person name="Rose J.K.C."/>
            <person name="Tang K."/>
        </authorList>
    </citation>
    <scope>NUCLEOTIDE SEQUENCE [LARGE SCALE GENOMIC DNA]</scope>
    <source>
        <strain evidence="8">cv. Huhao1</strain>
        <tissue evidence="7">Leaf</tissue>
    </source>
</reference>
<dbReference type="GO" id="GO:0003684">
    <property type="term" value="F:damaged DNA binding"/>
    <property type="evidence" value="ECO:0007669"/>
    <property type="project" value="InterPro"/>
</dbReference>
<dbReference type="InterPro" id="IPR052230">
    <property type="entry name" value="DNA_polymerase_eta"/>
</dbReference>
<dbReference type="GO" id="GO:0003887">
    <property type="term" value="F:DNA-directed DNA polymerase activity"/>
    <property type="evidence" value="ECO:0007669"/>
    <property type="project" value="TreeGrafter"/>
</dbReference>
<evidence type="ECO:0000256" key="4">
    <source>
        <dbReference type="ARBA" id="ARBA00022763"/>
    </source>
</evidence>
<name>A0A2U1MAS8_ARTAN</name>
<organism evidence="7 8">
    <name type="scientific">Artemisia annua</name>
    <name type="common">Sweet wormwood</name>
    <dbReference type="NCBI Taxonomy" id="35608"/>
    <lineage>
        <taxon>Eukaryota</taxon>
        <taxon>Viridiplantae</taxon>
        <taxon>Streptophyta</taxon>
        <taxon>Embryophyta</taxon>
        <taxon>Tracheophyta</taxon>
        <taxon>Spermatophyta</taxon>
        <taxon>Magnoliopsida</taxon>
        <taxon>eudicotyledons</taxon>
        <taxon>Gunneridae</taxon>
        <taxon>Pentapetalae</taxon>
        <taxon>asterids</taxon>
        <taxon>campanulids</taxon>
        <taxon>Asterales</taxon>
        <taxon>Asteraceae</taxon>
        <taxon>Asteroideae</taxon>
        <taxon>Anthemideae</taxon>
        <taxon>Artemisiinae</taxon>
        <taxon>Artemisia</taxon>
    </lineage>
</organism>
<dbReference type="GO" id="GO:0005657">
    <property type="term" value="C:replication fork"/>
    <property type="evidence" value="ECO:0007669"/>
    <property type="project" value="TreeGrafter"/>
</dbReference>
<dbReference type="GO" id="GO:0046872">
    <property type="term" value="F:metal ion binding"/>
    <property type="evidence" value="ECO:0007669"/>
    <property type="project" value="UniProtKB-KW"/>
</dbReference>
<dbReference type="GO" id="GO:0042276">
    <property type="term" value="P:error-prone translesion synthesis"/>
    <property type="evidence" value="ECO:0007669"/>
    <property type="project" value="TreeGrafter"/>
</dbReference>
<gene>
    <name evidence="7" type="ORF">CTI12_AA293090</name>
</gene>
<dbReference type="OrthoDB" id="5723at2759"/>
<evidence type="ECO:0000313" key="8">
    <source>
        <dbReference type="Proteomes" id="UP000245207"/>
    </source>
</evidence>
<comment type="subcellular location">
    <subcellularLocation>
        <location evidence="1">Nucleus</location>
    </subcellularLocation>
</comment>
<sequence length="106" mass="11963">MHLVNGDCSGKGKDLFTDAHLLWRRSKPLKVSTSTWLWNTARGINGDEVQGRFHPKSHGSGKTFPRVRALKIVVAVEKCLKELCEECSFALEKEQTSKGFHKEKLP</sequence>
<evidence type="ECO:0000256" key="5">
    <source>
        <dbReference type="ARBA" id="ARBA00023204"/>
    </source>
</evidence>
<dbReference type="Gene3D" id="3.30.1490.100">
    <property type="entry name" value="DNA polymerase, Y-family, little finger domain"/>
    <property type="match status" value="1"/>
</dbReference>
<dbReference type="GO" id="GO:0035861">
    <property type="term" value="C:site of double-strand break"/>
    <property type="evidence" value="ECO:0007669"/>
    <property type="project" value="TreeGrafter"/>
</dbReference>
<comment type="caution">
    <text evidence="7">The sequence shown here is derived from an EMBL/GenBank/DDBJ whole genome shotgun (WGS) entry which is preliminary data.</text>
</comment>
<evidence type="ECO:0000313" key="7">
    <source>
        <dbReference type="EMBL" id="PWA58381.1"/>
    </source>
</evidence>
<dbReference type="AlphaFoldDB" id="A0A2U1MAS8"/>
<keyword evidence="8" id="KW-1185">Reference proteome</keyword>
<dbReference type="STRING" id="35608.A0A2U1MAS8"/>
<dbReference type="GO" id="GO:0006281">
    <property type="term" value="P:DNA repair"/>
    <property type="evidence" value="ECO:0007669"/>
    <property type="project" value="UniProtKB-KW"/>
</dbReference>
<accession>A0A2U1MAS8</accession>
<keyword evidence="3" id="KW-0479">Metal-binding</keyword>
<keyword evidence="2" id="KW-0808">Transferase</keyword>
<evidence type="ECO:0000256" key="6">
    <source>
        <dbReference type="ARBA" id="ARBA00023242"/>
    </source>
</evidence>
<keyword evidence="4" id="KW-0227">DNA damage</keyword>
<protein>
    <submittedName>
        <fullName evidence="7">DNA polymerase eta</fullName>
    </submittedName>
</protein>
<evidence type="ECO:0000256" key="1">
    <source>
        <dbReference type="ARBA" id="ARBA00004123"/>
    </source>
</evidence>
<dbReference type="PANTHER" id="PTHR45873:SF1">
    <property type="entry name" value="DNA POLYMERASE ETA"/>
    <property type="match status" value="1"/>
</dbReference>
<proteinExistence type="predicted"/>
<keyword evidence="6" id="KW-0539">Nucleus</keyword>
<keyword evidence="5" id="KW-0234">DNA repair</keyword>
<dbReference type="EMBL" id="PKPP01005908">
    <property type="protein sequence ID" value="PWA58381.1"/>
    <property type="molecule type" value="Genomic_DNA"/>
</dbReference>
<dbReference type="GO" id="GO:0005634">
    <property type="term" value="C:nucleus"/>
    <property type="evidence" value="ECO:0007669"/>
    <property type="project" value="UniProtKB-SubCell"/>
</dbReference>